<dbReference type="Pfam" id="PF13921">
    <property type="entry name" value="Myb_DNA-bind_6"/>
    <property type="match status" value="1"/>
</dbReference>
<keyword evidence="3" id="KW-0804">Transcription</keyword>
<dbReference type="AlphaFoldDB" id="A0AAW0EAZ6"/>
<dbReference type="GO" id="GO:0001006">
    <property type="term" value="F:RNA polymerase III type 3 promoter sequence-specific DNA binding"/>
    <property type="evidence" value="ECO:0007669"/>
    <property type="project" value="TreeGrafter"/>
</dbReference>
<dbReference type="PANTHER" id="PTHR46621:SF1">
    <property type="entry name" value="SNRNA-ACTIVATING PROTEIN COMPLEX SUBUNIT 4"/>
    <property type="match status" value="1"/>
</dbReference>
<dbReference type="PROSITE" id="PS51294">
    <property type="entry name" value="HTH_MYB"/>
    <property type="match status" value="2"/>
</dbReference>
<keyword evidence="2" id="KW-0238">DNA-binding</keyword>
<evidence type="ECO:0000256" key="5">
    <source>
        <dbReference type="SAM" id="MobiDB-lite"/>
    </source>
</evidence>
<gene>
    <name evidence="8" type="ORF">R3P38DRAFT_2829952</name>
</gene>
<dbReference type="InterPro" id="IPR051575">
    <property type="entry name" value="Myb-like_DNA-bd"/>
</dbReference>
<name>A0AAW0EAZ6_9AGAR</name>
<feature type="region of interest" description="Disordered" evidence="5">
    <location>
        <begin position="427"/>
        <end position="556"/>
    </location>
</feature>
<organism evidence="8 9">
    <name type="scientific">Favolaschia claudopus</name>
    <dbReference type="NCBI Taxonomy" id="2862362"/>
    <lineage>
        <taxon>Eukaryota</taxon>
        <taxon>Fungi</taxon>
        <taxon>Dikarya</taxon>
        <taxon>Basidiomycota</taxon>
        <taxon>Agaricomycotina</taxon>
        <taxon>Agaricomycetes</taxon>
        <taxon>Agaricomycetidae</taxon>
        <taxon>Agaricales</taxon>
        <taxon>Marasmiineae</taxon>
        <taxon>Mycenaceae</taxon>
        <taxon>Favolaschia</taxon>
    </lineage>
</organism>
<feature type="domain" description="HTH myb-type" evidence="7">
    <location>
        <begin position="273"/>
        <end position="328"/>
    </location>
</feature>
<dbReference type="SMART" id="SM00717">
    <property type="entry name" value="SANT"/>
    <property type="match status" value="5"/>
</dbReference>
<dbReference type="InterPro" id="IPR009057">
    <property type="entry name" value="Homeodomain-like_sf"/>
</dbReference>
<feature type="domain" description="Myb-like" evidence="6">
    <location>
        <begin position="170"/>
        <end position="217"/>
    </location>
</feature>
<evidence type="ECO:0000313" key="8">
    <source>
        <dbReference type="EMBL" id="KAK7061521.1"/>
    </source>
</evidence>
<dbReference type="SUPFAM" id="SSF46689">
    <property type="entry name" value="Homeodomain-like"/>
    <property type="match status" value="4"/>
</dbReference>
<evidence type="ECO:0000256" key="2">
    <source>
        <dbReference type="ARBA" id="ARBA00023125"/>
    </source>
</evidence>
<dbReference type="PROSITE" id="PS50090">
    <property type="entry name" value="MYB_LIKE"/>
    <property type="match status" value="4"/>
</dbReference>
<dbReference type="Gene3D" id="1.10.10.60">
    <property type="entry name" value="Homeodomain-like"/>
    <property type="match status" value="4"/>
</dbReference>
<evidence type="ECO:0000259" key="7">
    <source>
        <dbReference type="PROSITE" id="PS51294"/>
    </source>
</evidence>
<feature type="domain" description="Myb-like" evidence="6">
    <location>
        <begin position="331"/>
        <end position="381"/>
    </location>
</feature>
<comment type="caution">
    <text evidence="8">The sequence shown here is derived from an EMBL/GenBank/DDBJ whole genome shotgun (WGS) entry which is preliminary data.</text>
</comment>
<feature type="region of interest" description="Disordered" evidence="5">
    <location>
        <begin position="392"/>
        <end position="411"/>
    </location>
</feature>
<reference evidence="8 9" key="1">
    <citation type="journal article" date="2024" name="J Genomics">
        <title>Draft genome sequencing and assembly of Favolaschia claudopus CIRM-BRFM 2984 isolated from oak limbs.</title>
        <authorList>
            <person name="Navarro D."/>
            <person name="Drula E."/>
            <person name="Chaduli D."/>
            <person name="Cazenave R."/>
            <person name="Ahrendt S."/>
            <person name="Wang J."/>
            <person name="Lipzen A."/>
            <person name="Daum C."/>
            <person name="Barry K."/>
            <person name="Grigoriev I.V."/>
            <person name="Favel A."/>
            <person name="Rosso M.N."/>
            <person name="Martin F."/>
        </authorList>
    </citation>
    <scope>NUCLEOTIDE SEQUENCE [LARGE SCALE GENOMIC DNA]</scope>
    <source>
        <strain evidence="8 9">CIRM-BRFM 2984</strain>
    </source>
</reference>
<feature type="domain" description="HTH myb-type" evidence="7">
    <location>
        <begin position="331"/>
        <end position="385"/>
    </location>
</feature>
<dbReference type="EMBL" id="JAWWNJ010000002">
    <property type="protein sequence ID" value="KAK7061521.1"/>
    <property type="molecule type" value="Genomic_DNA"/>
</dbReference>
<dbReference type="CDD" id="cd00167">
    <property type="entry name" value="SANT"/>
    <property type="match status" value="3"/>
</dbReference>
<feature type="domain" description="Myb-like" evidence="6">
    <location>
        <begin position="273"/>
        <end position="324"/>
    </location>
</feature>
<dbReference type="Pfam" id="PF00249">
    <property type="entry name" value="Myb_DNA-binding"/>
    <property type="match status" value="3"/>
</dbReference>
<feature type="domain" description="Myb-like" evidence="6">
    <location>
        <begin position="221"/>
        <end position="272"/>
    </location>
</feature>
<evidence type="ECO:0000256" key="1">
    <source>
        <dbReference type="ARBA" id="ARBA00023015"/>
    </source>
</evidence>
<keyword evidence="9" id="KW-1185">Reference proteome</keyword>
<dbReference type="PANTHER" id="PTHR46621">
    <property type="entry name" value="SNRNA-ACTIVATING PROTEIN COMPLEX SUBUNIT 4"/>
    <property type="match status" value="1"/>
</dbReference>
<protein>
    <submittedName>
        <fullName evidence="8">Myb domain protein 4r1</fullName>
    </submittedName>
</protein>
<dbReference type="GO" id="GO:0000978">
    <property type="term" value="F:RNA polymerase II cis-regulatory region sequence-specific DNA binding"/>
    <property type="evidence" value="ECO:0007669"/>
    <property type="project" value="TreeGrafter"/>
</dbReference>
<dbReference type="InterPro" id="IPR017930">
    <property type="entry name" value="Myb_dom"/>
</dbReference>
<dbReference type="Proteomes" id="UP001362999">
    <property type="component" value="Unassembled WGS sequence"/>
</dbReference>
<keyword evidence="4" id="KW-0539">Nucleus</keyword>
<feature type="compositionally biased region" description="Low complexity" evidence="5">
    <location>
        <begin position="540"/>
        <end position="556"/>
    </location>
</feature>
<feature type="compositionally biased region" description="Polar residues" evidence="5">
    <location>
        <begin position="506"/>
        <end position="520"/>
    </location>
</feature>
<sequence length="556" mass="61448">MSFRRPTPKELAVQAFQANQAHQYALAQHAEKLTTELAELDRLLALANTDDGESDIDSDFYIPNSKPPVGFIRNFSNPDSPFYEDTMKRNRYLGFTVRHSVPAKEIEALKAAVNTELRRVEQLEGTSSTTTDAQMGDKLNWTVIAEKVSDSSSVKRTAEECKIKWIGDLSSSTNRREWSAPETQQLKDIIAKQPNRTSINWVEVSRELGTNRLPLDCMRQSIDRPRHIWNAESDQRLKDAVKLYGTAWSLVARYVSPELTAHQCSTRYLRVLDPTLRHGPWTAEEDKRLTEAVGGYGRSAWSEIASTIPGRVSENCRDRWLTALDPMRTGKTGKKSNDWSDEKDRNALIDAVQTHGKNWKVIAVQFGRSATSCRQQYETLMKLGYTTNPDVQPLALDSSSTPNENGVEEQAAISTSVAPVSIVPSQTVASSSASTPARPRPRALAKTKSTGSEAAHHEIAAPSVGEGNKRLAPEPEDTPPHKKQAVEATEGRSQKAMIEPVERTTPAPSTDEAPTTSEAVGTSPRRGGRGRRRAPQTTNLPLRRSSRLGSSALADE</sequence>
<dbReference type="GO" id="GO:0042796">
    <property type="term" value="P:snRNA transcription by RNA polymerase III"/>
    <property type="evidence" value="ECO:0007669"/>
    <property type="project" value="TreeGrafter"/>
</dbReference>
<proteinExistence type="predicted"/>
<dbReference type="GO" id="GO:0042795">
    <property type="term" value="P:snRNA transcription by RNA polymerase II"/>
    <property type="evidence" value="ECO:0007669"/>
    <property type="project" value="TreeGrafter"/>
</dbReference>
<evidence type="ECO:0000256" key="4">
    <source>
        <dbReference type="ARBA" id="ARBA00023242"/>
    </source>
</evidence>
<accession>A0AAW0EAZ6</accession>
<dbReference type="GO" id="GO:0019185">
    <property type="term" value="C:snRNA-activating protein complex"/>
    <property type="evidence" value="ECO:0007669"/>
    <property type="project" value="TreeGrafter"/>
</dbReference>
<keyword evidence="1" id="KW-0805">Transcription regulation</keyword>
<evidence type="ECO:0000313" key="9">
    <source>
        <dbReference type="Proteomes" id="UP001362999"/>
    </source>
</evidence>
<evidence type="ECO:0000259" key="6">
    <source>
        <dbReference type="PROSITE" id="PS50090"/>
    </source>
</evidence>
<evidence type="ECO:0000256" key="3">
    <source>
        <dbReference type="ARBA" id="ARBA00023163"/>
    </source>
</evidence>
<dbReference type="InterPro" id="IPR001005">
    <property type="entry name" value="SANT/Myb"/>
</dbReference>